<evidence type="ECO:0000313" key="3">
    <source>
        <dbReference type="EMBL" id="ACS79620.1"/>
    </source>
</evidence>
<protein>
    <submittedName>
        <fullName evidence="3">Heavy metal transport/detoxification protein</fullName>
    </submittedName>
</protein>
<dbReference type="PROSITE" id="PS01047">
    <property type="entry name" value="HMA_1"/>
    <property type="match status" value="1"/>
</dbReference>
<dbReference type="InterPro" id="IPR000428">
    <property type="entry name" value="Cu-bd"/>
</dbReference>
<dbReference type="InterPro" id="IPR036163">
    <property type="entry name" value="HMA_dom_sf"/>
</dbReference>
<dbReference type="STRING" id="526222.Desal_1558"/>
<proteinExistence type="predicted"/>
<keyword evidence="1" id="KW-0479">Metal-binding</keyword>
<dbReference type="CDD" id="cd00371">
    <property type="entry name" value="HMA"/>
    <property type="match status" value="1"/>
</dbReference>
<evidence type="ECO:0000313" key="4">
    <source>
        <dbReference type="Proteomes" id="UP000002601"/>
    </source>
</evidence>
<dbReference type="Pfam" id="PF00403">
    <property type="entry name" value="HMA"/>
    <property type="match status" value="1"/>
</dbReference>
<dbReference type="FunFam" id="3.30.70.100:FF:000001">
    <property type="entry name" value="ATPase copper transporting beta"/>
    <property type="match status" value="1"/>
</dbReference>
<dbReference type="GO" id="GO:0005507">
    <property type="term" value="F:copper ion binding"/>
    <property type="evidence" value="ECO:0007669"/>
    <property type="project" value="InterPro"/>
</dbReference>
<dbReference type="RefSeq" id="WP_015851438.1">
    <property type="nucleotide sequence ID" value="NC_012881.1"/>
</dbReference>
<dbReference type="AlphaFoldDB" id="C6BSE4"/>
<evidence type="ECO:0000259" key="2">
    <source>
        <dbReference type="PROSITE" id="PS50846"/>
    </source>
</evidence>
<sequence length="68" mass="7291">MKKVEIKGMSCMHCVGSVEKALSAIEGVTDVKVSLEDACATYEESAPVDEAKIKETITKIGFEVGEVK</sequence>
<dbReference type="OrthoDB" id="9801832at2"/>
<keyword evidence="4" id="KW-1185">Reference proteome</keyword>
<organism evidence="3 4">
    <name type="scientific">Maridesulfovibrio salexigens (strain ATCC 14822 / DSM 2638 / NCIMB 8403 / VKM B-1763)</name>
    <name type="common">Desulfovibrio salexigens</name>
    <dbReference type="NCBI Taxonomy" id="526222"/>
    <lineage>
        <taxon>Bacteria</taxon>
        <taxon>Pseudomonadati</taxon>
        <taxon>Thermodesulfobacteriota</taxon>
        <taxon>Desulfovibrionia</taxon>
        <taxon>Desulfovibrionales</taxon>
        <taxon>Desulfovibrionaceae</taxon>
        <taxon>Maridesulfovibrio</taxon>
    </lineage>
</organism>
<dbReference type="KEGG" id="dsa:Desal_1558"/>
<dbReference type="EMBL" id="CP001649">
    <property type="protein sequence ID" value="ACS79620.1"/>
    <property type="molecule type" value="Genomic_DNA"/>
</dbReference>
<dbReference type="Proteomes" id="UP000002601">
    <property type="component" value="Chromosome"/>
</dbReference>
<dbReference type="SUPFAM" id="SSF55008">
    <property type="entry name" value="HMA, heavy metal-associated domain"/>
    <property type="match status" value="1"/>
</dbReference>
<dbReference type="HOGENOM" id="CLU_134973_6_0_7"/>
<dbReference type="InterPro" id="IPR017969">
    <property type="entry name" value="Heavy-metal-associated_CS"/>
</dbReference>
<dbReference type="GO" id="GO:0006825">
    <property type="term" value="P:copper ion transport"/>
    <property type="evidence" value="ECO:0007669"/>
    <property type="project" value="InterPro"/>
</dbReference>
<feature type="domain" description="HMA" evidence="2">
    <location>
        <begin position="1"/>
        <end position="65"/>
    </location>
</feature>
<reference evidence="3 4" key="1">
    <citation type="submission" date="2009-06" db="EMBL/GenBank/DDBJ databases">
        <title>Complete sequence of Desulfovibrio salexigens DSM 2638.</title>
        <authorList>
            <consortium name="US DOE Joint Genome Institute"/>
            <person name="Lucas S."/>
            <person name="Copeland A."/>
            <person name="Lapidus A."/>
            <person name="Glavina del Rio T."/>
            <person name="Tice H."/>
            <person name="Bruce D."/>
            <person name="Goodwin L."/>
            <person name="Pitluck S."/>
            <person name="Munk A.C."/>
            <person name="Brettin T."/>
            <person name="Detter J.C."/>
            <person name="Han C."/>
            <person name="Tapia R."/>
            <person name="Larimer F."/>
            <person name="Land M."/>
            <person name="Hauser L."/>
            <person name="Kyrpides N."/>
            <person name="Anderson I."/>
            <person name="Wall J.D."/>
            <person name="Arkin A.P."/>
            <person name="Dehal P."/>
            <person name="Chivian D."/>
            <person name="Giles B."/>
            <person name="Hazen T.C."/>
        </authorList>
    </citation>
    <scope>NUCLEOTIDE SEQUENCE [LARGE SCALE GENOMIC DNA]</scope>
    <source>
        <strain evidence="4">ATCC 14822 / DSM 2638 / NCIMB 8403 / VKM B-1763</strain>
    </source>
</reference>
<dbReference type="PROSITE" id="PS50846">
    <property type="entry name" value="HMA_2"/>
    <property type="match status" value="1"/>
</dbReference>
<name>C6BSE4_MARSD</name>
<dbReference type="Gene3D" id="3.30.70.100">
    <property type="match status" value="1"/>
</dbReference>
<accession>C6BSE4</accession>
<gene>
    <name evidence="3" type="ordered locus">Desal_1558</name>
</gene>
<dbReference type="eggNOG" id="COG2608">
    <property type="taxonomic scope" value="Bacteria"/>
</dbReference>
<dbReference type="InterPro" id="IPR006121">
    <property type="entry name" value="HMA_dom"/>
</dbReference>
<dbReference type="PRINTS" id="PR00944">
    <property type="entry name" value="CUEXPORT"/>
</dbReference>
<evidence type="ECO:0000256" key="1">
    <source>
        <dbReference type="ARBA" id="ARBA00022723"/>
    </source>
</evidence>